<evidence type="ECO:0000256" key="2">
    <source>
        <dbReference type="SAM" id="Phobius"/>
    </source>
</evidence>
<feature type="compositionally biased region" description="Polar residues" evidence="1">
    <location>
        <begin position="1"/>
        <end position="14"/>
    </location>
</feature>
<evidence type="ECO:0000313" key="4">
    <source>
        <dbReference type="Proteomes" id="UP000799444"/>
    </source>
</evidence>
<name>A0A9P4R4P7_9PLEO</name>
<dbReference type="EMBL" id="ML996125">
    <property type="protein sequence ID" value="KAF2736416.1"/>
    <property type="molecule type" value="Genomic_DNA"/>
</dbReference>
<dbReference type="AlphaFoldDB" id="A0A9P4R4P7"/>
<proteinExistence type="predicted"/>
<reference evidence="3" key="1">
    <citation type="journal article" date="2020" name="Stud. Mycol.">
        <title>101 Dothideomycetes genomes: a test case for predicting lifestyles and emergence of pathogens.</title>
        <authorList>
            <person name="Haridas S."/>
            <person name="Albert R."/>
            <person name="Binder M."/>
            <person name="Bloem J."/>
            <person name="Labutti K."/>
            <person name="Salamov A."/>
            <person name="Andreopoulos B."/>
            <person name="Baker S."/>
            <person name="Barry K."/>
            <person name="Bills G."/>
            <person name="Bluhm B."/>
            <person name="Cannon C."/>
            <person name="Castanera R."/>
            <person name="Culley D."/>
            <person name="Daum C."/>
            <person name="Ezra D."/>
            <person name="Gonzalez J."/>
            <person name="Henrissat B."/>
            <person name="Kuo A."/>
            <person name="Liang C."/>
            <person name="Lipzen A."/>
            <person name="Lutzoni F."/>
            <person name="Magnuson J."/>
            <person name="Mondo S."/>
            <person name="Nolan M."/>
            <person name="Ohm R."/>
            <person name="Pangilinan J."/>
            <person name="Park H.-J."/>
            <person name="Ramirez L."/>
            <person name="Alfaro M."/>
            <person name="Sun H."/>
            <person name="Tritt A."/>
            <person name="Yoshinaga Y."/>
            <person name="Zwiers L.-H."/>
            <person name="Turgeon B."/>
            <person name="Goodwin S."/>
            <person name="Spatafora J."/>
            <person name="Crous P."/>
            <person name="Grigoriev I."/>
        </authorList>
    </citation>
    <scope>NUCLEOTIDE SEQUENCE</scope>
    <source>
        <strain evidence="3">CBS 125425</strain>
    </source>
</reference>
<feature type="region of interest" description="Disordered" evidence="1">
    <location>
        <begin position="1"/>
        <end position="27"/>
    </location>
</feature>
<keyword evidence="4" id="KW-1185">Reference proteome</keyword>
<sequence>MKPSYKPNSSSTSKDQTHDLESSESHKDGGPILRMRLLVLAGSLTFVMMGILIVQTFHSICNSNLVVGIDVGLNVSAVLNVLSPPSWDVKIEHTGLYPGPMHAKPDHGTIARADPPTDEDLFQDCACKGDRFLKMMKLTDAKAGQLMPKPMDSIESSFLDYADLKKWGWDWVPFDTWDFKSYDIVEALKGLGLDPKKTSDGGRFFGQHYEHDLGEVEINGKKYPPTHGMYITLFDKEDGFILGLSKYSPSHMGPLQHPPVNVFPDLQRWSDIAFLQWQQLMGNNVGNVKYIMSWSIDNPACKTVMKKAFEKTGAVLAPWPGVTYGMDSEEGKALLGCPNGVGIGWFLVQHKKQLGNTIVEKIVVFQDGTKEKKPGFIYFIKDEPTADNVD</sequence>
<keyword evidence="2" id="KW-0472">Membrane</keyword>
<keyword evidence="2" id="KW-0812">Transmembrane</keyword>
<feature type="compositionally biased region" description="Basic and acidic residues" evidence="1">
    <location>
        <begin position="15"/>
        <end position="27"/>
    </location>
</feature>
<protein>
    <submittedName>
        <fullName evidence="3">Uncharacterized protein</fullName>
    </submittedName>
</protein>
<comment type="caution">
    <text evidence="3">The sequence shown here is derived from an EMBL/GenBank/DDBJ whole genome shotgun (WGS) entry which is preliminary data.</text>
</comment>
<keyword evidence="2" id="KW-1133">Transmembrane helix</keyword>
<organism evidence="3 4">
    <name type="scientific">Polyplosphaeria fusca</name>
    <dbReference type="NCBI Taxonomy" id="682080"/>
    <lineage>
        <taxon>Eukaryota</taxon>
        <taxon>Fungi</taxon>
        <taxon>Dikarya</taxon>
        <taxon>Ascomycota</taxon>
        <taxon>Pezizomycotina</taxon>
        <taxon>Dothideomycetes</taxon>
        <taxon>Pleosporomycetidae</taxon>
        <taxon>Pleosporales</taxon>
        <taxon>Tetraplosphaeriaceae</taxon>
        <taxon>Polyplosphaeria</taxon>
    </lineage>
</organism>
<feature type="transmembrane region" description="Helical" evidence="2">
    <location>
        <begin position="37"/>
        <end position="57"/>
    </location>
</feature>
<evidence type="ECO:0000256" key="1">
    <source>
        <dbReference type="SAM" id="MobiDB-lite"/>
    </source>
</evidence>
<evidence type="ECO:0000313" key="3">
    <source>
        <dbReference type="EMBL" id="KAF2736416.1"/>
    </source>
</evidence>
<dbReference type="OrthoDB" id="5337308at2759"/>
<dbReference type="Proteomes" id="UP000799444">
    <property type="component" value="Unassembled WGS sequence"/>
</dbReference>
<accession>A0A9P4R4P7</accession>
<gene>
    <name evidence="3" type="ORF">EJ04DRAFT_562469</name>
</gene>